<reference evidence="4" key="2">
    <citation type="submission" date="2010-05" db="EMBL/GenBank/DDBJ databases">
        <title>The genome sequence of Magnaporthe poae strain ATCC 64411.</title>
        <authorList>
            <person name="Ma L.-J."/>
            <person name="Dead R."/>
            <person name="Young S."/>
            <person name="Zeng Q."/>
            <person name="Koehrsen M."/>
            <person name="Alvarado L."/>
            <person name="Berlin A."/>
            <person name="Chapman S.B."/>
            <person name="Chen Z."/>
            <person name="Freedman E."/>
            <person name="Gellesch M."/>
            <person name="Goldberg J."/>
            <person name="Griggs A."/>
            <person name="Gujja S."/>
            <person name="Heilman E.R."/>
            <person name="Heiman D."/>
            <person name="Hepburn T."/>
            <person name="Howarth C."/>
            <person name="Jen D."/>
            <person name="Larson L."/>
            <person name="Mehta T."/>
            <person name="Neiman D."/>
            <person name="Pearson M."/>
            <person name="Roberts A."/>
            <person name="Saif S."/>
            <person name="Shea T."/>
            <person name="Shenoy N."/>
            <person name="Sisk P."/>
            <person name="Stolte C."/>
            <person name="Sykes S."/>
            <person name="Walk T."/>
            <person name="White J."/>
            <person name="Yandava C."/>
            <person name="Haas B."/>
            <person name="Nusbaum C."/>
            <person name="Birren B."/>
        </authorList>
    </citation>
    <scope>NUCLEOTIDE SEQUENCE [LARGE SCALE GENOMIC DNA]</scope>
    <source>
        <strain evidence="4">ATCC 64411 / 73-15</strain>
    </source>
</reference>
<dbReference type="AlphaFoldDB" id="A0A0C4DTY2"/>
<protein>
    <submittedName>
        <fullName evidence="2 3">Uncharacterized protein</fullName>
    </submittedName>
</protein>
<reference evidence="3" key="5">
    <citation type="submission" date="2015-06" db="UniProtKB">
        <authorList>
            <consortium name="EnsemblFungi"/>
        </authorList>
    </citation>
    <scope>IDENTIFICATION</scope>
    <source>
        <strain evidence="3">ATCC 64411</strain>
    </source>
</reference>
<gene>
    <name evidence="2" type="ORF">MAPG_03411</name>
</gene>
<keyword evidence="4" id="KW-1185">Reference proteome</keyword>
<reference evidence="2" key="3">
    <citation type="submission" date="2011-03" db="EMBL/GenBank/DDBJ databases">
        <title>Annotation of Magnaporthe poae ATCC 64411.</title>
        <authorList>
            <person name="Ma L.-J."/>
            <person name="Dead R."/>
            <person name="Young S.K."/>
            <person name="Zeng Q."/>
            <person name="Gargeya S."/>
            <person name="Fitzgerald M."/>
            <person name="Haas B."/>
            <person name="Abouelleil A."/>
            <person name="Alvarado L."/>
            <person name="Arachchi H.M."/>
            <person name="Berlin A."/>
            <person name="Brown A."/>
            <person name="Chapman S.B."/>
            <person name="Chen Z."/>
            <person name="Dunbar C."/>
            <person name="Freedman E."/>
            <person name="Gearin G."/>
            <person name="Gellesch M."/>
            <person name="Goldberg J."/>
            <person name="Griggs A."/>
            <person name="Gujja S."/>
            <person name="Heiman D."/>
            <person name="Howarth C."/>
            <person name="Larson L."/>
            <person name="Lui A."/>
            <person name="MacDonald P.J.P."/>
            <person name="Mehta T."/>
            <person name="Montmayeur A."/>
            <person name="Murphy C."/>
            <person name="Neiman D."/>
            <person name="Pearson M."/>
            <person name="Priest M."/>
            <person name="Roberts A."/>
            <person name="Saif S."/>
            <person name="Shea T."/>
            <person name="Shenoy N."/>
            <person name="Sisk P."/>
            <person name="Stolte C."/>
            <person name="Sykes S."/>
            <person name="Yandava C."/>
            <person name="Wortman J."/>
            <person name="Nusbaum C."/>
            <person name="Birren B."/>
        </authorList>
    </citation>
    <scope>NUCLEOTIDE SEQUENCE</scope>
    <source>
        <strain evidence="2">ATCC 64411</strain>
    </source>
</reference>
<proteinExistence type="predicted"/>
<feature type="compositionally biased region" description="Low complexity" evidence="1">
    <location>
        <begin position="197"/>
        <end position="209"/>
    </location>
</feature>
<feature type="region of interest" description="Disordered" evidence="1">
    <location>
        <begin position="197"/>
        <end position="239"/>
    </location>
</feature>
<accession>A0A0C4DTY2</accession>
<name>A0A0C4DTY2_MAGP6</name>
<dbReference type="Proteomes" id="UP000011715">
    <property type="component" value="Unassembled WGS sequence"/>
</dbReference>
<dbReference type="EMBL" id="ADBL01000818">
    <property type="status" value="NOT_ANNOTATED_CDS"/>
    <property type="molecule type" value="Genomic_DNA"/>
</dbReference>
<dbReference type="OrthoDB" id="10608715at2759"/>
<dbReference type="EMBL" id="GL876967">
    <property type="protein sequence ID" value="KLU84367.1"/>
    <property type="molecule type" value="Genomic_DNA"/>
</dbReference>
<evidence type="ECO:0000313" key="2">
    <source>
        <dbReference type="EMBL" id="KLU84367.1"/>
    </source>
</evidence>
<evidence type="ECO:0000313" key="4">
    <source>
        <dbReference type="Proteomes" id="UP000011715"/>
    </source>
</evidence>
<dbReference type="EnsemblFungi" id="MAPG_03411T0">
    <property type="protein sequence ID" value="MAPG_03411T0"/>
    <property type="gene ID" value="MAPG_03411"/>
</dbReference>
<reference evidence="3" key="4">
    <citation type="journal article" date="2015" name="G3 (Bethesda)">
        <title>Genome sequences of three phytopathogenic species of the Magnaporthaceae family of fungi.</title>
        <authorList>
            <person name="Okagaki L.H."/>
            <person name="Nunes C.C."/>
            <person name="Sailsbery J."/>
            <person name="Clay B."/>
            <person name="Brown D."/>
            <person name="John T."/>
            <person name="Oh Y."/>
            <person name="Young N."/>
            <person name="Fitzgerald M."/>
            <person name="Haas B.J."/>
            <person name="Zeng Q."/>
            <person name="Young S."/>
            <person name="Adiconis X."/>
            <person name="Fan L."/>
            <person name="Levin J.Z."/>
            <person name="Mitchell T.K."/>
            <person name="Okubara P.A."/>
            <person name="Farman M.L."/>
            <person name="Kohn L.M."/>
            <person name="Birren B."/>
            <person name="Ma L.-J."/>
            <person name="Dean R.A."/>
        </authorList>
    </citation>
    <scope>NUCLEOTIDE SEQUENCE</scope>
    <source>
        <strain evidence="3">ATCC 64411 / 73-15</strain>
    </source>
</reference>
<reference evidence="2" key="1">
    <citation type="submission" date="2010-05" db="EMBL/GenBank/DDBJ databases">
        <title>The Genome Sequence of Magnaporthe poae strain ATCC 64411.</title>
        <authorList>
            <consortium name="The Broad Institute Genome Sequencing Platform"/>
            <consortium name="Broad Institute Genome Sequencing Center for Infectious Disease"/>
            <person name="Ma L.-J."/>
            <person name="Dead R."/>
            <person name="Young S."/>
            <person name="Zeng Q."/>
            <person name="Koehrsen M."/>
            <person name="Alvarado L."/>
            <person name="Berlin A."/>
            <person name="Chapman S.B."/>
            <person name="Chen Z."/>
            <person name="Freedman E."/>
            <person name="Gellesch M."/>
            <person name="Goldberg J."/>
            <person name="Griggs A."/>
            <person name="Gujja S."/>
            <person name="Heilman E.R."/>
            <person name="Heiman D."/>
            <person name="Hepburn T."/>
            <person name="Howarth C."/>
            <person name="Jen D."/>
            <person name="Larson L."/>
            <person name="Mehta T."/>
            <person name="Neiman D."/>
            <person name="Pearson M."/>
            <person name="Roberts A."/>
            <person name="Saif S."/>
            <person name="Shea T."/>
            <person name="Shenoy N."/>
            <person name="Sisk P."/>
            <person name="Stolte C."/>
            <person name="Sykes S."/>
            <person name="Walk T."/>
            <person name="White J."/>
            <person name="Yandava C."/>
            <person name="Haas B."/>
            <person name="Nusbaum C."/>
            <person name="Birren B."/>
        </authorList>
    </citation>
    <scope>NUCLEOTIDE SEQUENCE</scope>
    <source>
        <strain evidence="2">ATCC 64411</strain>
    </source>
</reference>
<evidence type="ECO:0000256" key="1">
    <source>
        <dbReference type="SAM" id="MobiDB-lite"/>
    </source>
</evidence>
<sequence>MALIIPLNVPEVNASSLRPPIRYLDRVKPAKRCIPCPVSLYNPNGWQSPRAAAAPGEVELSWVMVPTGYPHQSAAESRGWDRGGGFAGPPDPPTLAVAIPFPPRKSSSRHRPLARQPMSGDLHAMYHIHDEGREWTDDASGLSSRRGRGPPRCCAATAAVAPLALRGGDGRAMGTPAGVDGRGGGGAHVAEGRGILGTRSRTTTPGTGRVEPKRASFRTRMGLGDGAGEYSGRRVASPY</sequence>
<dbReference type="VEuPathDB" id="FungiDB:MAPG_03411"/>
<organism evidence="3 4">
    <name type="scientific">Magnaporthiopsis poae (strain ATCC 64411 / 73-15)</name>
    <name type="common">Kentucky bluegrass fungus</name>
    <name type="synonym">Magnaporthe poae</name>
    <dbReference type="NCBI Taxonomy" id="644358"/>
    <lineage>
        <taxon>Eukaryota</taxon>
        <taxon>Fungi</taxon>
        <taxon>Dikarya</taxon>
        <taxon>Ascomycota</taxon>
        <taxon>Pezizomycotina</taxon>
        <taxon>Sordariomycetes</taxon>
        <taxon>Sordariomycetidae</taxon>
        <taxon>Magnaporthales</taxon>
        <taxon>Magnaporthaceae</taxon>
        <taxon>Magnaporthiopsis</taxon>
    </lineage>
</organism>
<evidence type="ECO:0000313" key="3">
    <source>
        <dbReference type="EnsemblFungi" id="MAPG_03411T0"/>
    </source>
</evidence>